<dbReference type="KEGG" id="meme:HYG87_08275"/>
<evidence type="ECO:0000313" key="2">
    <source>
        <dbReference type="EMBL" id="QUH23754.1"/>
    </source>
</evidence>
<keyword evidence="3" id="KW-1185">Reference proteome</keyword>
<dbReference type="InterPro" id="IPR000835">
    <property type="entry name" value="HTH_MarR-typ"/>
</dbReference>
<dbReference type="AlphaFoldDB" id="A0A8T8K5E4"/>
<dbReference type="OrthoDB" id="68802at2157"/>
<dbReference type="Proteomes" id="UP000681041">
    <property type="component" value="Chromosome"/>
</dbReference>
<dbReference type="GO" id="GO:0003700">
    <property type="term" value="F:DNA-binding transcription factor activity"/>
    <property type="evidence" value="ECO:0007669"/>
    <property type="project" value="InterPro"/>
</dbReference>
<organism evidence="2 3">
    <name type="scientific">Methanobacterium alkalithermotolerans</name>
    <dbReference type="NCBI Taxonomy" id="2731220"/>
    <lineage>
        <taxon>Archaea</taxon>
        <taxon>Methanobacteriati</taxon>
        <taxon>Methanobacteriota</taxon>
        <taxon>Methanomada group</taxon>
        <taxon>Methanobacteria</taxon>
        <taxon>Methanobacteriales</taxon>
        <taxon>Methanobacteriaceae</taxon>
        <taxon>Methanobacterium</taxon>
    </lineage>
</organism>
<dbReference type="InterPro" id="IPR036390">
    <property type="entry name" value="WH_DNA-bd_sf"/>
</dbReference>
<dbReference type="RefSeq" id="WP_211532710.1">
    <property type="nucleotide sequence ID" value="NZ_CP058560.1"/>
</dbReference>
<dbReference type="GeneID" id="64820754"/>
<dbReference type="Gene3D" id="1.10.10.10">
    <property type="entry name" value="Winged helix-like DNA-binding domain superfamily/Winged helix DNA-binding domain"/>
    <property type="match status" value="1"/>
</dbReference>
<proteinExistence type="predicted"/>
<dbReference type="PRINTS" id="PR00598">
    <property type="entry name" value="HTHMARR"/>
</dbReference>
<feature type="domain" description="HTH marR-type" evidence="1">
    <location>
        <begin position="20"/>
        <end position="154"/>
    </location>
</feature>
<dbReference type="InterPro" id="IPR036388">
    <property type="entry name" value="WH-like_DNA-bd_sf"/>
</dbReference>
<dbReference type="EMBL" id="CP058560">
    <property type="protein sequence ID" value="QUH23754.1"/>
    <property type="molecule type" value="Genomic_DNA"/>
</dbReference>
<dbReference type="PANTHER" id="PTHR33164:SF58">
    <property type="entry name" value="DNA-BINDING TRANSCRIPTIONAL REPRESSOR SCOC"/>
    <property type="match status" value="1"/>
</dbReference>
<reference evidence="2" key="1">
    <citation type="submission" date="2020-07" db="EMBL/GenBank/DDBJ databases">
        <title>Methanobacterium. sp. MethCan genome.</title>
        <authorList>
            <person name="Postec A."/>
            <person name="Quemeneur M."/>
        </authorList>
    </citation>
    <scope>NUCLEOTIDE SEQUENCE</scope>
    <source>
        <strain evidence="2">MethCAN</strain>
    </source>
</reference>
<dbReference type="SUPFAM" id="SSF46785">
    <property type="entry name" value="Winged helix' DNA-binding domain"/>
    <property type="match status" value="1"/>
</dbReference>
<evidence type="ECO:0000313" key="3">
    <source>
        <dbReference type="Proteomes" id="UP000681041"/>
    </source>
</evidence>
<protein>
    <submittedName>
        <fullName evidence="2">MarR family transcriptional regulator</fullName>
    </submittedName>
</protein>
<dbReference type="Pfam" id="PF12802">
    <property type="entry name" value="MarR_2"/>
    <property type="match status" value="1"/>
</dbReference>
<dbReference type="InterPro" id="IPR039422">
    <property type="entry name" value="MarR/SlyA-like"/>
</dbReference>
<dbReference type="GO" id="GO:0006950">
    <property type="term" value="P:response to stress"/>
    <property type="evidence" value="ECO:0007669"/>
    <property type="project" value="TreeGrafter"/>
</dbReference>
<name>A0A8T8K5E4_9EURY</name>
<dbReference type="PANTHER" id="PTHR33164">
    <property type="entry name" value="TRANSCRIPTIONAL REGULATOR, MARR FAMILY"/>
    <property type="match status" value="1"/>
</dbReference>
<dbReference type="PROSITE" id="PS50995">
    <property type="entry name" value="HTH_MARR_2"/>
    <property type="match status" value="1"/>
</dbReference>
<dbReference type="SMART" id="SM00347">
    <property type="entry name" value="HTH_MARR"/>
    <property type="match status" value="1"/>
</dbReference>
<evidence type="ECO:0000259" key="1">
    <source>
        <dbReference type="PROSITE" id="PS50995"/>
    </source>
</evidence>
<gene>
    <name evidence="2" type="ORF">HYG87_08275</name>
</gene>
<sequence>MKNSEDIQSEYAGGERLEMEKYILVVLFLVQQRWGYVINKIFAEDGITTKQWLMLIIISQAFNNDPSMQEVANAMSTTHQNVKQLASRLEKRGFLTIKRDPENRRILRLKITPACQEYWEKRTRDHAQSISSLFQGLENEEIKQLFQIMGKMDKISTNLYEQAKE</sequence>
<accession>A0A8T8K5E4</accession>